<proteinExistence type="predicted"/>
<keyword evidence="1" id="KW-0812">Transmembrane</keyword>
<evidence type="ECO:0000256" key="1">
    <source>
        <dbReference type="SAM" id="Phobius"/>
    </source>
</evidence>
<dbReference type="GeneID" id="19461231"/>
<dbReference type="KEGG" id="glz:GLAREA_02173"/>
<dbReference type="RefSeq" id="XP_008087580.1">
    <property type="nucleotide sequence ID" value="XM_008089389.1"/>
</dbReference>
<feature type="transmembrane region" description="Helical" evidence="1">
    <location>
        <begin position="244"/>
        <end position="263"/>
    </location>
</feature>
<protein>
    <recommendedName>
        <fullName evidence="2">DUF6594 domain-containing protein</fullName>
    </recommendedName>
</protein>
<feature type="transmembrane region" description="Helical" evidence="1">
    <location>
        <begin position="187"/>
        <end position="204"/>
    </location>
</feature>
<dbReference type="EMBL" id="KE145371">
    <property type="protein sequence ID" value="EPE26261.1"/>
    <property type="molecule type" value="Genomic_DNA"/>
</dbReference>
<dbReference type="Pfam" id="PF20237">
    <property type="entry name" value="DUF6594"/>
    <property type="match status" value="1"/>
</dbReference>
<dbReference type="Proteomes" id="UP000016922">
    <property type="component" value="Unassembled WGS sequence"/>
</dbReference>
<accession>S3D2K3</accession>
<dbReference type="OrthoDB" id="3546297at2759"/>
<dbReference type="HOGENOM" id="CLU_891513_0_0_1"/>
<name>S3D2K3_GLAL2</name>
<gene>
    <name evidence="3" type="ORF">GLAREA_02173</name>
</gene>
<organism evidence="3 4">
    <name type="scientific">Glarea lozoyensis (strain ATCC 20868 / MF5171)</name>
    <dbReference type="NCBI Taxonomy" id="1116229"/>
    <lineage>
        <taxon>Eukaryota</taxon>
        <taxon>Fungi</taxon>
        <taxon>Dikarya</taxon>
        <taxon>Ascomycota</taxon>
        <taxon>Pezizomycotina</taxon>
        <taxon>Leotiomycetes</taxon>
        <taxon>Helotiales</taxon>
        <taxon>Helotiaceae</taxon>
        <taxon>Glarea</taxon>
    </lineage>
</organism>
<reference evidence="3 4" key="1">
    <citation type="journal article" date="2013" name="BMC Genomics">
        <title>Genomics-driven discovery of the pneumocandin biosynthetic gene cluster in the fungus Glarea lozoyensis.</title>
        <authorList>
            <person name="Chen L."/>
            <person name="Yue Q."/>
            <person name="Zhang X."/>
            <person name="Xiang M."/>
            <person name="Wang C."/>
            <person name="Li S."/>
            <person name="Che Y."/>
            <person name="Ortiz-Lopez F.J."/>
            <person name="Bills G.F."/>
            <person name="Liu X."/>
            <person name="An Z."/>
        </authorList>
    </citation>
    <scope>NUCLEOTIDE SEQUENCE [LARGE SCALE GENOMIC DNA]</scope>
    <source>
        <strain evidence="4">ATCC 20868 / MF5171</strain>
    </source>
</reference>
<evidence type="ECO:0000313" key="4">
    <source>
        <dbReference type="Proteomes" id="UP000016922"/>
    </source>
</evidence>
<keyword evidence="1" id="KW-1133">Transmembrane helix</keyword>
<dbReference type="AlphaFoldDB" id="S3D2K3"/>
<keyword evidence="4" id="KW-1185">Reference proteome</keyword>
<dbReference type="eggNOG" id="ENOG502RJ3S">
    <property type="taxonomic scope" value="Eukaryota"/>
</dbReference>
<dbReference type="InterPro" id="IPR046529">
    <property type="entry name" value="DUF6594"/>
</dbReference>
<evidence type="ECO:0000313" key="3">
    <source>
        <dbReference type="EMBL" id="EPE26261.1"/>
    </source>
</evidence>
<keyword evidence="1" id="KW-0472">Membrane</keyword>
<evidence type="ECO:0000259" key="2">
    <source>
        <dbReference type="Pfam" id="PF20237"/>
    </source>
</evidence>
<sequence length="312" mass="35748">MDDAPRQRLRAERLRISRRSASSRQRSNTPRTFHEELYKASITPANKPAPLYETDVQVRVRALEHMNIICLKRKLAQHAADMINSEEASQDTMDTLKNDLKEYVQALRDLKYILEPPSQNKRTAKFLRDQLYIRDTRDSFILHEVGLLSSKARIKPYLEVPNYTGDGGHSSRKDNAKQTAEGFLSRLKMALFGGLALIAPMLIMRLHMTLITQLVTTSVFVLVVGIVLAWYMKDANKKDILASTAAYAAVLVVVSYGVGFLPLTQPISQNYNYANFLTSVLRFFEILCRNKSVNIKFEVQRSRRMRFCRTKN</sequence>
<feature type="domain" description="DUF6594" evidence="2">
    <location>
        <begin position="85"/>
        <end position="252"/>
    </location>
</feature>
<feature type="transmembrane region" description="Helical" evidence="1">
    <location>
        <begin position="210"/>
        <end position="232"/>
    </location>
</feature>